<dbReference type="RefSeq" id="WP_007930204.1">
    <property type="nucleotide sequence ID" value="NZ_AKVJ01000002.1"/>
</dbReference>
<dbReference type="AlphaFoldDB" id="I8RP52"/>
<dbReference type="EMBL" id="AKVJ01000002">
    <property type="protein sequence ID" value="EIW20925.1"/>
    <property type="molecule type" value="Genomic_DNA"/>
</dbReference>
<reference evidence="2 3" key="1">
    <citation type="journal article" date="2012" name="J. Bacteriol.">
        <title>Draft Genome Sequences for Two Metal-Reducing Pelosinus fermentans Strains Isolated from a Cr(VI)-Contaminated Site and for Type Strain R7.</title>
        <authorList>
            <person name="Brown S.D."/>
            <person name="Podar M."/>
            <person name="Klingeman D.M."/>
            <person name="Johnson C.M."/>
            <person name="Yang Z.K."/>
            <person name="Utturkar S.M."/>
            <person name="Land M.L."/>
            <person name="Mosher J.J."/>
            <person name="Hurt R.A.Jr."/>
            <person name="Phelps T.J."/>
            <person name="Palumbo A.V."/>
            <person name="Arkin A.P."/>
            <person name="Hazen T.C."/>
            <person name="Elias D.A."/>
        </authorList>
    </citation>
    <scope>NUCLEOTIDE SEQUENCE [LARGE SCALE GENOMIC DNA]</scope>
    <source>
        <strain evidence="2 3">B4</strain>
    </source>
</reference>
<dbReference type="PANTHER" id="PTHR43415">
    <property type="entry name" value="SPERMIDINE N(1)-ACETYLTRANSFERASE"/>
    <property type="match status" value="1"/>
</dbReference>
<gene>
    <name evidence="2" type="ORF">FB4_1777</name>
</gene>
<protein>
    <submittedName>
        <fullName evidence="2">Pseudaminic acid biosynthesis N-acetyl transferase</fullName>
    </submittedName>
</protein>
<dbReference type="SUPFAM" id="SSF55729">
    <property type="entry name" value="Acyl-CoA N-acyltransferases (Nat)"/>
    <property type="match status" value="1"/>
</dbReference>
<dbReference type="NCBIfam" id="TIGR03585">
    <property type="entry name" value="PseH"/>
    <property type="match status" value="1"/>
</dbReference>
<dbReference type="InterPro" id="IPR016181">
    <property type="entry name" value="Acyl_CoA_acyltransferase"/>
</dbReference>
<organism evidence="2 3">
    <name type="scientific">Pelosinus fermentans B4</name>
    <dbReference type="NCBI Taxonomy" id="1149862"/>
    <lineage>
        <taxon>Bacteria</taxon>
        <taxon>Bacillati</taxon>
        <taxon>Bacillota</taxon>
        <taxon>Negativicutes</taxon>
        <taxon>Selenomonadales</taxon>
        <taxon>Sporomusaceae</taxon>
        <taxon>Pelosinus</taxon>
    </lineage>
</organism>
<accession>I8RP52</accession>
<comment type="caution">
    <text evidence="2">The sequence shown here is derived from an EMBL/GenBank/DDBJ whole genome shotgun (WGS) entry which is preliminary data.</text>
</comment>
<sequence length="185" mass="21585">MLNQEQCHLRNMQLSDLEQVLQWRNSERIRNCMFNDEVISLEEHVAWFTRVTQEQKSHHLIFEYCNQPIGVVNITQVDCKNETCYWGFYIGNSLTPSGSGLAMGFYGLNYIFSELRMRKLCGEVLDFNIPSVNYHITLGFIKEGQLRKHVCKNGNFEDVICLGIFKEEWQNIKQNIAMKCFDLGG</sequence>
<dbReference type="Pfam" id="PF13302">
    <property type="entry name" value="Acetyltransf_3"/>
    <property type="match status" value="1"/>
</dbReference>
<dbReference type="PANTHER" id="PTHR43415:SF3">
    <property type="entry name" value="GNAT-FAMILY ACETYLTRANSFERASE"/>
    <property type="match status" value="1"/>
</dbReference>
<feature type="domain" description="N-acetyltransferase" evidence="1">
    <location>
        <begin position="9"/>
        <end position="140"/>
    </location>
</feature>
<evidence type="ECO:0000259" key="1">
    <source>
        <dbReference type="Pfam" id="PF13302"/>
    </source>
</evidence>
<dbReference type="InterPro" id="IPR000182">
    <property type="entry name" value="GNAT_dom"/>
</dbReference>
<evidence type="ECO:0000313" key="3">
    <source>
        <dbReference type="Proteomes" id="UP000004324"/>
    </source>
</evidence>
<dbReference type="Gene3D" id="3.40.630.30">
    <property type="match status" value="1"/>
</dbReference>
<dbReference type="PATRIC" id="fig|1149862.3.peg.52"/>
<dbReference type="GO" id="GO:0016747">
    <property type="term" value="F:acyltransferase activity, transferring groups other than amino-acyl groups"/>
    <property type="evidence" value="ECO:0007669"/>
    <property type="project" value="InterPro"/>
</dbReference>
<name>I8RP52_9FIRM</name>
<evidence type="ECO:0000313" key="2">
    <source>
        <dbReference type="EMBL" id="EIW20925.1"/>
    </source>
</evidence>
<dbReference type="OrthoDB" id="9795206at2"/>
<keyword evidence="2" id="KW-0808">Transferase</keyword>
<keyword evidence="3" id="KW-1185">Reference proteome</keyword>
<proteinExistence type="predicted"/>
<dbReference type="Proteomes" id="UP000004324">
    <property type="component" value="Unassembled WGS sequence"/>
</dbReference>
<dbReference type="InterPro" id="IPR020036">
    <property type="entry name" value="PseH"/>
</dbReference>